<dbReference type="PANTHER" id="PTHR34666">
    <property type="entry name" value="EXPRESSED PROTEIN"/>
    <property type="match status" value="1"/>
</dbReference>
<dbReference type="AlphaFoldDB" id="A0A368RU40"/>
<reference evidence="2" key="1">
    <citation type="journal article" date="2012" name="Nat. Biotechnol.">
        <title>Reference genome sequence of the model plant Setaria.</title>
        <authorList>
            <person name="Bennetzen J.L."/>
            <person name="Schmutz J."/>
            <person name="Wang H."/>
            <person name="Percifield R."/>
            <person name="Hawkins J."/>
            <person name="Pontaroli A.C."/>
            <person name="Estep M."/>
            <person name="Feng L."/>
            <person name="Vaughn J.N."/>
            <person name="Grimwood J."/>
            <person name="Jenkins J."/>
            <person name="Barry K."/>
            <person name="Lindquist E."/>
            <person name="Hellsten U."/>
            <person name="Deshpande S."/>
            <person name="Wang X."/>
            <person name="Wu X."/>
            <person name="Mitros T."/>
            <person name="Triplett J."/>
            <person name="Yang X."/>
            <person name="Ye C.Y."/>
            <person name="Mauro-Herrera M."/>
            <person name="Wang L."/>
            <person name="Li P."/>
            <person name="Sharma M."/>
            <person name="Sharma R."/>
            <person name="Ronald P.C."/>
            <person name="Panaud O."/>
            <person name="Kellogg E.A."/>
            <person name="Brutnell T.P."/>
            <person name="Doust A.N."/>
            <person name="Tuskan G.A."/>
            <person name="Rokhsar D."/>
            <person name="Devos K.M."/>
        </authorList>
    </citation>
    <scope>NUCLEOTIDE SEQUENCE [LARGE SCALE GENOMIC DNA]</scope>
    <source>
        <strain evidence="2">Yugu1</strain>
    </source>
</reference>
<proteinExistence type="predicted"/>
<feature type="region of interest" description="Disordered" evidence="1">
    <location>
        <begin position="1"/>
        <end position="86"/>
    </location>
</feature>
<sequence>MTPAEKLPPAAVPSSGPPSSSAPCRKLPFFRFVPAAPPPSPAPPAEPTSRATGVIMAEDQEPRPPEKSAGPGAGGDAAAAKAAEVEDRMDQLWEDFNEELGQLARARARRRPCGGSWRDRRDDGLLAMEGSRTRTWSEPSPSPPSDAESEPAARAGCAPVLRPSARAAAGARHCRRRAGTWVLLMRIFRRLFVIEKTISEAAVARQRSSTRAR</sequence>
<evidence type="ECO:0000313" key="2">
    <source>
        <dbReference type="EMBL" id="RCV33702.1"/>
    </source>
</evidence>
<dbReference type="PANTHER" id="PTHR34666:SF3">
    <property type="entry name" value="OS04G0436000 PROTEIN"/>
    <property type="match status" value="1"/>
</dbReference>
<evidence type="ECO:0000256" key="1">
    <source>
        <dbReference type="SAM" id="MobiDB-lite"/>
    </source>
</evidence>
<reference evidence="2" key="2">
    <citation type="submission" date="2015-07" db="EMBL/GenBank/DDBJ databases">
        <authorList>
            <person name="Noorani M."/>
        </authorList>
    </citation>
    <scope>NUCLEOTIDE SEQUENCE</scope>
    <source>
        <strain evidence="2">Yugu1</strain>
    </source>
</reference>
<feature type="region of interest" description="Disordered" evidence="1">
    <location>
        <begin position="111"/>
        <end position="156"/>
    </location>
</feature>
<feature type="compositionally biased region" description="Pro residues" evidence="1">
    <location>
        <begin position="35"/>
        <end position="46"/>
    </location>
</feature>
<dbReference type="EMBL" id="CM003534">
    <property type="protein sequence ID" value="RCV33702.1"/>
    <property type="molecule type" value="Genomic_DNA"/>
</dbReference>
<accession>A0A368RU40</accession>
<protein>
    <submittedName>
        <fullName evidence="2">Uncharacterized protein</fullName>
    </submittedName>
</protein>
<dbReference type="OrthoDB" id="1917400at2759"/>
<gene>
    <name evidence="2" type="ORF">SETIT_7G103300v2</name>
</gene>
<feature type="compositionally biased region" description="Low complexity" evidence="1">
    <location>
        <begin position="8"/>
        <end position="23"/>
    </location>
</feature>
<organism evidence="2">
    <name type="scientific">Setaria italica</name>
    <name type="common">Foxtail millet</name>
    <name type="synonym">Panicum italicum</name>
    <dbReference type="NCBI Taxonomy" id="4555"/>
    <lineage>
        <taxon>Eukaryota</taxon>
        <taxon>Viridiplantae</taxon>
        <taxon>Streptophyta</taxon>
        <taxon>Embryophyta</taxon>
        <taxon>Tracheophyta</taxon>
        <taxon>Spermatophyta</taxon>
        <taxon>Magnoliopsida</taxon>
        <taxon>Liliopsida</taxon>
        <taxon>Poales</taxon>
        <taxon>Poaceae</taxon>
        <taxon>PACMAD clade</taxon>
        <taxon>Panicoideae</taxon>
        <taxon>Panicodae</taxon>
        <taxon>Paniceae</taxon>
        <taxon>Cenchrinae</taxon>
        <taxon>Setaria</taxon>
    </lineage>
</organism>
<name>A0A368RU40_SETIT</name>